<evidence type="ECO:0000259" key="3">
    <source>
        <dbReference type="Pfam" id="PF12937"/>
    </source>
</evidence>
<reference evidence="4" key="1">
    <citation type="submission" date="2016-06" db="EMBL/GenBank/DDBJ databases">
        <title>Draft Genome sequence of the fungus Inonotus baumii.</title>
        <authorList>
            <person name="Zhu H."/>
            <person name="Lin W."/>
        </authorList>
    </citation>
    <scope>NUCLEOTIDE SEQUENCE</scope>
    <source>
        <strain evidence="4">821</strain>
    </source>
</reference>
<dbReference type="Pfam" id="PF12937">
    <property type="entry name" value="F-box-like"/>
    <property type="match status" value="1"/>
</dbReference>
<dbReference type="InterPro" id="IPR044534">
    <property type="entry name" value="TTL1-4"/>
</dbReference>
<dbReference type="SUPFAM" id="SSF48452">
    <property type="entry name" value="TPR-like"/>
    <property type="match status" value="1"/>
</dbReference>
<evidence type="ECO:0000313" key="4">
    <source>
        <dbReference type="EMBL" id="OCB91074.1"/>
    </source>
</evidence>
<dbReference type="PANTHER" id="PTHR46050:SF29">
    <property type="entry name" value="TPR REPEAT-CONTAINING THIOREDOXIN TTL4"/>
    <property type="match status" value="1"/>
</dbReference>
<dbReference type="SMART" id="SM00028">
    <property type="entry name" value="TPR"/>
    <property type="match status" value="3"/>
</dbReference>
<comment type="caution">
    <text evidence="4">The sequence shown here is derived from an EMBL/GenBank/DDBJ whole genome shotgun (WGS) entry which is preliminary data.</text>
</comment>
<evidence type="ECO:0000313" key="5">
    <source>
        <dbReference type="Proteomes" id="UP000757232"/>
    </source>
</evidence>
<dbReference type="OrthoDB" id="2423701at2759"/>
<protein>
    <recommendedName>
        <fullName evidence="3">F-box domain-containing protein</fullName>
    </recommendedName>
</protein>
<dbReference type="Gene3D" id="3.80.10.10">
    <property type="entry name" value="Ribonuclease Inhibitor"/>
    <property type="match status" value="1"/>
</dbReference>
<sequence length="631" mass="70776">MVELTWKNWGLRRSTAMIDDMLSRRVAFSSATITFSIAIAPSFNEMAPKDVLSKGIRLYQDGQYEEALKTFDHAIHRNPKDKNLLDSRAAVLEKLDRLTDALKDSKKVIDLAPDSWQGYRRSALLFLQLGKLSASLKMVELAIERVKSTDTKRRAELEALREEILNAMKQSQCHFAKLPVELQTDIFSLVINGSNARMLALNLVCRSWRQVMLANPKFWRHLDLGQRSTQKMVDAWLERANGKLSSLRIGTGFAFCGRHNIFRKASRDMWSKLEELEVHNDPSKYLTPKSIQQLRLRSLAIDVSSVSLLREGLWEGLRSLEASAIRDLAIRVGEGARLKLDGLPFSRLTSLHLTGRFEYKPLFELIRRSTTLETLLVSYLGQNWTEFPEDEELNPIDLPHLRRFGLTGLFDPRAIQILNFPSLSAFKLEAGAERAGTICTTDLLSQNITCLTEIVFHCCIVPYRLLLLLFRNSDSLSTLKLSRCTVHVPEDINSMIEALCGGASDEGNHMSSPLLCPKLQHLDVSSSSDLKAGPLVRLVKAHLANSSVPSGKEPSTTPVSSGHSQNTPLPILSLNVDDCPLIDPDALQWLRATVPSVSSKMKPVKMGRNKLCFSELSEASALEFEWSLRAT</sequence>
<dbReference type="InterPro" id="IPR032675">
    <property type="entry name" value="LRR_dom_sf"/>
</dbReference>
<feature type="region of interest" description="Disordered" evidence="2">
    <location>
        <begin position="546"/>
        <end position="566"/>
    </location>
</feature>
<feature type="domain" description="F-box" evidence="3">
    <location>
        <begin position="175"/>
        <end position="224"/>
    </location>
</feature>
<dbReference type="PROSITE" id="PS50005">
    <property type="entry name" value="TPR"/>
    <property type="match status" value="1"/>
</dbReference>
<dbReference type="InterPro" id="IPR011990">
    <property type="entry name" value="TPR-like_helical_dom_sf"/>
</dbReference>
<dbReference type="SUPFAM" id="SSF81383">
    <property type="entry name" value="F-box domain"/>
    <property type="match status" value="1"/>
</dbReference>
<dbReference type="EMBL" id="LNZH02000107">
    <property type="protein sequence ID" value="OCB91074.1"/>
    <property type="molecule type" value="Genomic_DNA"/>
</dbReference>
<accession>A0A9Q5I3N0</accession>
<dbReference type="InterPro" id="IPR019734">
    <property type="entry name" value="TPR_rpt"/>
</dbReference>
<dbReference type="InterPro" id="IPR036047">
    <property type="entry name" value="F-box-like_dom_sf"/>
</dbReference>
<dbReference type="PANTHER" id="PTHR46050">
    <property type="entry name" value="TPR REPEAT-CONTAINING THIOREDOXIN"/>
    <property type="match status" value="1"/>
</dbReference>
<dbReference type="Proteomes" id="UP000757232">
    <property type="component" value="Unassembled WGS sequence"/>
</dbReference>
<proteinExistence type="predicted"/>
<evidence type="ECO:0000256" key="1">
    <source>
        <dbReference type="PROSITE-ProRule" id="PRU00339"/>
    </source>
</evidence>
<organism evidence="4 5">
    <name type="scientific">Sanghuangporus baumii</name>
    <name type="common">Phellinus baumii</name>
    <dbReference type="NCBI Taxonomy" id="108892"/>
    <lineage>
        <taxon>Eukaryota</taxon>
        <taxon>Fungi</taxon>
        <taxon>Dikarya</taxon>
        <taxon>Basidiomycota</taxon>
        <taxon>Agaricomycotina</taxon>
        <taxon>Agaricomycetes</taxon>
        <taxon>Hymenochaetales</taxon>
        <taxon>Hymenochaetaceae</taxon>
        <taxon>Sanghuangporus</taxon>
    </lineage>
</organism>
<dbReference type="Gene3D" id="1.25.40.10">
    <property type="entry name" value="Tetratricopeptide repeat domain"/>
    <property type="match status" value="1"/>
</dbReference>
<evidence type="ECO:0000256" key="2">
    <source>
        <dbReference type="SAM" id="MobiDB-lite"/>
    </source>
</evidence>
<keyword evidence="1" id="KW-0802">TPR repeat</keyword>
<name>A0A9Q5I3N0_SANBA</name>
<dbReference type="InterPro" id="IPR001810">
    <property type="entry name" value="F-box_dom"/>
</dbReference>
<gene>
    <name evidence="4" type="ORF">A7U60_g1711</name>
</gene>
<dbReference type="AlphaFoldDB" id="A0A9Q5I3N0"/>
<feature type="repeat" description="TPR" evidence="1">
    <location>
        <begin position="48"/>
        <end position="81"/>
    </location>
</feature>
<keyword evidence="5" id="KW-1185">Reference proteome</keyword>